<dbReference type="AlphaFoldDB" id="A0AAP4R867"/>
<dbReference type="EMBL" id="JAUJQS010000027">
    <property type="protein sequence ID" value="MDN7568611.1"/>
    <property type="molecule type" value="Genomic_DNA"/>
</dbReference>
<gene>
    <name evidence="2" type="ORF">QZM56_29270</name>
</gene>
<evidence type="ECO:0000313" key="3">
    <source>
        <dbReference type="Proteomes" id="UP001172109"/>
    </source>
</evidence>
<protein>
    <submittedName>
        <fullName evidence="2">Uncharacterized protein</fullName>
    </submittedName>
</protein>
<name>A0AAP4R867_9BURK</name>
<proteinExistence type="predicted"/>
<evidence type="ECO:0000313" key="2">
    <source>
        <dbReference type="EMBL" id="MDN7568611.1"/>
    </source>
</evidence>
<feature type="compositionally biased region" description="Basic and acidic residues" evidence="1">
    <location>
        <begin position="23"/>
        <end position="46"/>
    </location>
</feature>
<comment type="caution">
    <text evidence="2">The sequence shown here is derived from an EMBL/GenBank/DDBJ whole genome shotgun (WGS) entry which is preliminary data.</text>
</comment>
<sequence>MDIITQIYCRLNPPGYAAASPSSEERRTKRERYGTMPIDRRKIPAE</sequence>
<evidence type="ECO:0000256" key="1">
    <source>
        <dbReference type="SAM" id="MobiDB-lite"/>
    </source>
</evidence>
<dbReference type="Proteomes" id="UP001172109">
    <property type="component" value="Unassembled WGS sequence"/>
</dbReference>
<organism evidence="2 3">
    <name type="scientific">Burkholderia contaminans</name>
    <dbReference type="NCBI Taxonomy" id="488447"/>
    <lineage>
        <taxon>Bacteria</taxon>
        <taxon>Pseudomonadati</taxon>
        <taxon>Pseudomonadota</taxon>
        <taxon>Betaproteobacteria</taxon>
        <taxon>Burkholderiales</taxon>
        <taxon>Burkholderiaceae</taxon>
        <taxon>Burkholderia</taxon>
        <taxon>Burkholderia cepacia complex</taxon>
    </lineage>
</organism>
<dbReference type="RefSeq" id="WP_171026867.1">
    <property type="nucleotide sequence ID" value="NZ_CADEUY010000004.1"/>
</dbReference>
<feature type="region of interest" description="Disordered" evidence="1">
    <location>
        <begin position="14"/>
        <end position="46"/>
    </location>
</feature>
<reference evidence="2" key="1">
    <citation type="submission" date="2023-07" db="EMBL/GenBank/DDBJ databases">
        <title>A collection of bacterial strains from the Burkholderia cepacia Research Laboratory and Repository.</title>
        <authorList>
            <person name="Lipuma J."/>
            <person name="Spilker T."/>
            <person name="Caverly L."/>
        </authorList>
    </citation>
    <scope>NUCLEOTIDE SEQUENCE</scope>
    <source>
        <strain evidence="2">AU44979</strain>
    </source>
</reference>
<accession>A0AAP4R867</accession>